<dbReference type="GO" id="GO:0006402">
    <property type="term" value="P:mRNA catabolic process"/>
    <property type="evidence" value="ECO:0007669"/>
    <property type="project" value="TreeGrafter"/>
</dbReference>
<dbReference type="GO" id="GO:0004521">
    <property type="term" value="F:RNA endonuclease activity"/>
    <property type="evidence" value="ECO:0007669"/>
    <property type="project" value="TreeGrafter"/>
</dbReference>
<dbReference type="EMBL" id="CP045273">
    <property type="protein sequence ID" value="QJX80657.1"/>
    <property type="molecule type" value="Genomic_DNA"/>
</dbReference>
<sequence length="495" mass="55211">MDLKRRQIVWANLDGIGGELRGKNIPCVILQNNKGNAVSNTTIIVPIIAESNYIKSHSSPTYVHIRKDDFYNLDIEDSIAVCDQIRVIDKKRITKAAKALLSEEKTKQIEDGILNEICYGDTNKLYKLVWIIYNDGVGSEQSSEKAFPALVIGRDNKEKQTLLIAPLLQAKKRYLLPTQAKIPNGCLSSNLDGKILSLEQMRVIDKSRIVSQSTQHNIKFSDTLSLEIERAFTNNLSLPLYKRGQIVWADLQGLGSEQRGLRPCLIIQNDTGNKLSSTTIVLPLTSSVPKVDLVVNVIVKQEEFVGSIFSYRSSIVLCNQIQTIDSSRIKQVDNCFFSTDVMSRVEDGLLANVFGELDGNVQTNGNGEDDSLLTSTEYTGKLKFKLIYYTSSNGIGREQRSLEPIPAVCIQNSYGNHYSSVLIVAPLISSKRTRLLPTQVKIDNFNDSGELMVAALEQVRVIDKRRVVDVLDELPEEKNKEILNAYCVSLGINPK</sequence>
<dbReference type="GO" id="GO:0016075">
    <property type="term" value="P:rRNA catabolic process"/>
    <property type="evidence" value="ECO:0007669"/>
    <property type="project" value="TreeGrafter"/>
</dbReference>
<reference evidence="3 4" key="1">
    <citation type="submission" date="2019-10" db="EMBL/GenBank/DDBJ databases">
        <title>Complete genome sequences for adaption low water activity.</title>
        <authorList>
            <person name="Zhao L."/>
            <person name="Zhong J."/>
        </authorList>
    </citation>
    <scope>NUCLEOTIDE SEQUENCE [LARGE SCALE GENOMIC DNA]</scope>
    <source>
        <strain evidence="3 4">FDU301</strain>
        <plasmid evidence="4">pfdu301a</plasmid>
    </source>
</reference>
<dbReference type="InterPro" id="IPR011067">
    <property type="entry name" value="Plasmid_toxin/cell-grow_inhib"/>
</dbReference>
<dbReference type="SUPFAM" id="SSF50118">
    <property type="entry name" value="Cell growth inhibitor/plasmid maintenance toxic component"/>
    <property type="match status" value="3"/>
</dbReference>
<accession>A0A6M6E7X5</accession>
<keyword evidence="2" id="KW-1277">Toxin-antitoxin system</keyword>
<keyword evidence="3" id="KW-0614">Plasmid</keyword>
<evidence type="ECO:0000313" key="3">
    <source>
        <dbReference type="EMBL" id="QJX80657.1"/>
    </source>
</evidence>
<gene>
    <name evidence="3" type="ORF">FDZ14_31705</name>
</gene>
<evidence type="ECO:0000313" key="4">
    <source>
        <dbReference type="Proteomes" id="UP000501076"/>
    </source>
</evidence>
<dbReference type="Proteomes" id="UP000501076">
    <property type="component" value="Plasmid pFDU301A"/>
</dbReference>
<comment type="similarity">
    <text evidence="1">Belongs to the PemK/MazF family.</text>
</comment>
<dbReference type="RefSeq" id="WP_171778652.1">
    <property type="nucleotide sequence ID" value="NZ_CP045273.1"/>
</dbReference>
<dbReference type="GO" id="GO:0003677">
    <property type="term" value="F:DNA binding"/>
    <property type="evidence" value="ECO:0007669"/>
    <property type="project" value="InterPro"/>
</dbReference>
<dbReference type="PANTHER" id="PTHR33988">
    <property type="entry name" value="ENDORIBONUCLEASE MAZF-RELATED"/>
    <property type="match status" value="1"/>
</dbReference>
<dbReference type="InterPro" id="IPR003477">
    <property type="entry name" value="PemK-like"/>
</dbReference>
<dbReference type="AlphaFoldDB" id="A0A6M6E7X5"/>
<geneLocation type="plasmid" evidence="4">
    <name>pfdu301a</name>
</geneLocation>
<evidence type="ECO:0000256" key="2">
    <source>
        <dbReference type="ARBA" id="ARBA00022649"/>
    </source>
</evidence>
<evidence type="ECO:0000256" key="1">
    <source>
        <dbReference type="ARBA" id="ARBA00007521"/>
    </source>
</evidence>
<dbReference type="PANTHER" id="PTHR33988:SF2">
    <property type="entry name" value="ENDORIBONUCLEASE MAZF"/>
    <property type="match status" value="1"/>
</dbReference>
<proteinExistence type="inferred from homology"/>
<name>A0A6M6E7X5_PRIMG</name>
<dbReference type="Pfam" id="PF02452">
    <property type="entry name" value="PemK_toxin"/>
    <property type="match status" value="4"/>
</dbReference>
<organism evidence="3 4">
    <name type="scientific">Priestia megaterium</name>
    <name type="common">Bacillus megaterium</name>
    <dbReference type="NCBI Taxonomy" id="1404"/>
    <lineage>
        <taxon>Bacteria</taxon>
        <taxon>Bacillati</taxon>
        <taxon>Bacillota</taxon>
        <taxon>Bacilli</taxon>
        <taxon>Bacillales</taxon>
        <taxon>Bacillaceae</taxon>
        <taxon>Priestia</taxon>
    </lineage>
</organism>
<protein>
    <recommendedName>
        <fullName evidence="5">Type II toxin-antitoxin system PemK/MazF family toxin</fullName>
    </recommendedName>
</protein>
<evidence type="ECO:0008006" key="5">
    <source>
        <dbReference type="Google" id="ProtNLM"/>
    </source>
</evidence>
<dbReference type="Gene3D" id="2.30.30.110">
    <property type="match status" value="4"/>
</dbReference>